<sequence>MNTKPETKESVIPILDAAHTAAEELKFLRDRLSFDTRHSFRTPLTVIDGTARRLARRAETMSPDEVRERVHTIRATVEKMVGIVERSIEMSELASCVQDRPPATSELSEVTAKLIEEYKDANPHLNFVSWSEESEPLQVTDRRLVELVLDKLFTIGADIVKNHGRLDFLTWSDGHDVSLSLKAVFEARSLVDVSELSNVLAEEDKARLNMLCQGTELKIIRLLIEQYGGELDVDMDNDRVEFEIHLPIETLSETSGPALIRPLPEQNKEN</sequence>
<dbReference type="InterPro" id="IPR036097">
    <property type="entry name" value="HisK_dim/P_sf"/>
</dbReference>
<proteinExistence type="predicted"/>
<dbReference type="InterPro" id="IPR003661">
    <property type="entry name" value="HisK_dim/P_dom"/>
</dbReference>
<evidence type="ECO:0000256" key="1">
    <source>
        <dbReference type="ARBA" id="ARBA00000085"/>
    </source>
</evidence>
<dbReference type="SMART" id="SM00388">
    <property type="entry name" value="HisKA"/>
    <property type="match status" value="1"/>
</dbReference>
<organism evidence="4 5">
    <name type="scientific">Ponticaulis profundi</name>
    <dbReference type="NCBI Taxonomy" id="2665222"/>
    <lineage>
        <taxon>Bacteria</taxon>
        <taxon>Pseudomonadati</taxon>
        <taxon>Pseudomonadota</taxon>
        <taxon>Alphaproteobacteria</taxon>
        <taxon>Hyphomonadales</taxon>
        <taxon>Hyphomonadaceae</taxon>
        <taxon>Ponticaulis</taxon>
    </lineage>
</organism>
<comment type="catalytic activity">
    <reaction evidence="1">
        <text>ATP + protein L-histidine = ADP + protein N-phospho-L-histidine.</text>
        <dbReference type="EC" id="2.7.13.3"/>
    </reaction>
</comment>
<dbReference type="SUPFAM" id="SSF47384">
    <property type="entry name" value="Homodimeric domain of signal transducing histidine kinase"/>
    <property type="match status" value="1"/>
</dbReference>
<accession>A0ABW1SAQ2</accession>
<reference evidence="5" key="1">
    <citation type="journal article" date="2019" name="Int. J. Syst. Evol. Microbiol.">
        <title>The Global Catalogue of Microorganisms (GCM) 10K type strain sequencing project: providing services to taxonomists for standard genome sequencing and annotation.</title>
        <authorList>
            <consortium name="The Broad Institute Genomics Platform"/>
            <consortium name="The Broad Institute Genome Sequencing Center for Infectious Disease"/>
            <person name="Wu L."/>
            <person name="Ma J."/>
        </authorList>
    </citation>
    <scope>NUCLEOTIDE SEQUENCE [LARGE SCALE GENOMIC DNA]</scope>
    <source>
        <strain evidence="5">CGMCC-1.15741</strain>
    </source>
</reference>
<feature type="domain" description="Signal transduction histidine kinase dimerisation/phosphoacceptor" evidence="3">
    <location>
        <begin position="28"/>
        <end position="96"/>
    </location>
</feature>
<evidence type="ECO:0000256" key="2">
    <source>
        <dbReference type="ARBA" id="ARBA00012438"/>
    </source>
</evidence>
<gene>
    <name evidence="4" type="ORF">ACFQDM_11535</name>
</gene>
<name>A0ABW1SAQ2_9PROT</name>
<comment type="caution">
    <text evidence="4">The sequence shown here is derived from an EMBL/GenBank/DDBJ whole genome shotgun (WGS) entry which is preliminary data.</text>
</comment>
<dbReference type="Gene3D" id="1.10.287.130">
    <property type="match status" value="1"/>
</dbReference>
<dbReference type="CDD" id="cd00082">
    <property type="entry name" value="HisKA"/>
    <property type="match status" value="1"/>
</dbReference>
<keyword evidence="4" id="KW-0808">Transferase</keyword>
<dbReference type="GO" id="GO:0016301">
    <property type="term" value="F:kinase activity"/>
    <property type="evidence" value="ECO:0007669"/>
    <property type="project" value="UniProtKB-KW"/>
</dbReference>
<dbReference type="Proteomes" id="UP001596303">
    <property type="component" value="Unassembled WGS sequence"/>
</dbReference>
<keyword evidence="4" id="KW-0418">Kinase</keyword>
<dbReference type="EC" id="2.7.13.3" evidence="2"/>
<evidence type="ECO:0000259" key="3">
    <source>
        <dbReference type="SMART" id="SM00388"/>
    </source>
</evidence>
<dbReference type="RefSeq" id="WP_377379182.1">
    <property type="nucleotide sequence ID" value="NZ_JBHSSW010000013.1"/>
</dbReference>
<evidence type="ECO:0000313" key="4">
    <source>
        <dbReference type="EMBL" id="MFC6198717.1"/>
    </source>
</evidence>
<evidence type="ECO:0000313" key="5">
    <source>
        <dbReference type="Proteomes" id="UP001596303"/>
    </source>
</evidence>
<dbReference type="Pfam" id="PF00512">
    <property type="entry name" value="HisKA"/>
    <property type="match status" value="1"/>
</dbReference>
<protein>
    <recommendedName>
        <fullName evidence="2">histidine kinase</fullName>
        <ecNumber evidence="2">2.7.13.3</ecNumber>
    </recommendedName>
</protein>
<keyword evidence="5" id="KW-1185">Reference proteome</keyword>
<dbReference type="EMBL" id="JBHSSW010000013">
    <property type="protein sequence ID" value="MFC6198717.1"/>
    <property type="molecule type" value="Genomic_DNA"/>
</dbReference>